<gene>
    <name evidence="1" type="ORF">CV83915_00925</name>
</gene>
<dbReference type="AlphaFoldDB" id="A0A0A8KC09"/>
<dbReference type="EMBL" id="CP024978">
    <property type="protein sequence ID" value="ATZ31281.1"/>
    <property type="molecule type" value="Genomic_DNA"/>
</dbReference>
<evidence type="ECO:0000313" key="2">
    <source>
        <dbReference type="Proteomes" id="UP000236551"/>
    </source>
</evidence>
<accession>A0A0A8KC09</accession>
<name>A0A0A8KC09_ECOLX</name>
<reference evidence="1 2" key="1">
    <citation type="submission" date="2017-11" db="EMBL/GenBank/DDBJ databases">
        <title>Escherichia coli CV839-15 Genome sequencing and assembly.</title>
        <authorList>
            <person name="Li Z."/>
            <person name="Song N."/>
            <person name="Li W."/>
            <person name="Philip H.R."/>
            <person name="Bu Z."/>
            <person name="Siguo L."/>
        </authorList>
    </citation>
    <scope>NUCLEOTIDE SEQUENCE [LARGE SCALE GENOMIC DNA]</scope>
    <source>
        <strain evidence="1 2">CV839-15</strain>
    </source>
</reference>
<dbReference type="Proteomes" id="UP000236551">
    <property type="component" value="Chromosome"/>
</dbReference>
<proteinExistence type="predicted"/>
<organism evidence="1 2">
    <name type="scientific">Escherichia coli</name>
    <dbReference type="NCBI Taxonomy" id="562"/>
    <lineage>
        <taxon>Bacteria</taxon>
        <taxon>Pseudomonadati</taxon>
        <taxon>Pseudomonadota</taxon>
        <taxon>Gammaproteobacteria</taxon>
        <taxon>Enterobacterales</taxon>
        <taxon>Enterobacteriaceae</taxon>
        <taxon>Escherichia</taxon>
    </lineage>
</organism>
<sequence>MLFYCLFLRDAPHHSEAKFLNRTFLVLPLICGGATWLRRG</sequence>
<protein>
    <submittedName>
        <fullName evidence="1">Uncharacterized protein</fullName>
    </submittedName>
</protein>
<evidence type="ECO:0000313" key="1">
    <source>
        <dbReference type="EMBL" id="ATZ31281.1"/>
    </source>
</evidence>